<proteinExistence type="predicted"/>
<evidence type="ECO:0000256" key="1">
    <source>
        <dbReference type="SAM" id="Coils"/>
    </source>
</evidence>
<feature type="domain" description="Tyrosine-protein kinase G-rich" evidence="3">
    <location>
        <begin position="217"/>
        <end position="260"/>
    </location>
</feature>
<dbReference type="InterPro" id="IPR032807">
    <property type="entry name" value="GNVR"/>
</dbReference>
<accession>X0TR87</accession>
<gene>
    <name evidence="4" type="ORF">S01H1_25573</name>
</gene>
<evidence type="ECO:0000259" key="3">
    <source>
        <dbReference type="Pfam" id="PF13807"/>
    </source>
</evidence>
<evidence type="ECO:0000256" key="2">
    <source>
        <dbReference type="SAM" id="Phobius"/>
    </source>
</evidence>
<keyword evidence="2" id="KW-0812">Transmembrane</keyword>
<dbReference type="AlphaFoldDB" id="X0TR87"/>
<name>X0TR87_9ZZZZ</name>
<feature type="non-terminal residue" evidence="4">
    <location>
        <position position="1"/>
    </location>
</feature>
<dbReference type="InterPro" id="IPR050445">
    <property type="entry name" value="Bact_polysacc_biosynth/exp"/>
</dbReference>
<evidence type="ECO:0000313" key="4">
    <source>
        <dbReference type="EMBL" id="GAF90672.1"/>
    </source>
</evidence>
<feature type="transmembrane region" description="Helical" evidence="2">
    <location>
        <begin position="241"/>
        <end position="261"/>
    </location>
</feature>
<dbReference type="EMBL" id="BARS01015456">
    <property type="protein sequence ID" value="GAF90672.1"/>
    <property type="molecule type" value="Genomic_DNA"/>
</dbReference>
<keyword evidence="1" id="KW-0175">Coiled coil</keyword>
<dbReference type="PANTHER" id="PTHR32309:SF13">
    <property type="entry name" value="FERRIC ENTEROBACTIN TRANSPORT PROTEIN FEPE"/>
    <property type="match status" value="1"/>
</dbReference>
<reference evidence="4" key="1">
    <citation type="journal article" date="2014" name="Front. Microbiol.">
        <title>High frequency of phylogenetically diverse reductive dehalogenase-homologous genes in deep subseafloor sedimentary metagenomes.</title>
        <authorList>
            <person name="Kawai M."/>
            <person name="Futagami T."/>
            <person name="Toyoda A."/>
            <person name="Takaki Y."/>
            <person name="Nishi S."/>
            <person name="Hori S."/>
            <person name="Arai W."/>
            <person name="Tsubouchi T."/>
            <person name="Morono Y."/>
            <person name="Uchiyama I."/>
            <person name="Ito T."/>
            <person name="Fujiyama A."/>
            <person name="Inagaki F."/>
            <person name="Takami H."/>
        </authorList>
    </citation>
    <scope>NUCLEOTIDE SEQUENCE</scope>
    <source>
        <strain evidence="4">Expedition CK06-06</strain>
    </source>
</reference>
<dbReference type="GO" id="GO:0005886">
    <property type="term" value="C:plasma membrane"/>
    <property type="evidence" value="ECO:0007669"/>
    <property type="project" value="TreeGrafter"/>
</dbReference>
<sequence>TTTLLIDVESPDVLTTSGMVALESQNYYSYKEYYQSQKEIIASRSIARRVFNEFNLADTEEYTGKRNPIKGFLKTIGLNFTGTWRAGKRDLIKEFLKTVKAEPVRDTRLLKLHVDNKDPELAAKIANRIAEVYVRRNLYYISRDELMNLLKNEYLKLETRISEYSKVYKHKHPNMIRLKKEIDELVKKIEDVKKSAFEFDISEEDFEEEARYTLEGLKANNVSIEDFAEVPILPIKPKKRLNIALAIIVGLFGGLGLAFFVEYLDDTVKTLEDTEKLAKWPFLGG</sequence>
<organism evidence="4">
    <name type="scientific">marine sediment metagenome</name>
    <dbReference type="NCBI Taxonomy" id="412755"/>
    <lineage>
        <taxon>unclassified sequences</taxon>
        <taxon>metagenomes</taxon>
        <taxon>ecological metagenomes</taxon>
    </lineage>
</organism>
<dbReference type="GO" id="GO:0004713">
    <property type="term" value="F:protein tyrosine kinase activity"/>
    <property type="evidence" value="ECO:0007669"/>
    <property type="project" value="TreeGrafter"/>
</dbReference>
<comment type="caution">
    <text evidence="4">The sequence shown here is derived from an EMBL/GenBank/DDBJ whole genome shotgun (WGS) entry which is preliminary data.</text>
</comment>
<protein>
    <recommendedName>
        <fullName evidence="3">Tyrosine-protein kinase G-rich domain-containing protein</fullName>
    </recommendedName>
</protein>
<feature type="non-terminal residue" evidence="4">
    <location>
        <position position="285"/>
    </location>
</feature>
<dbReference type="Pfam" id="PF13807">
    <property type="entry name" value="GNVR"/>
    <property type="match status" value="1"/>
</dbReference>
<keyword evidence="2" id="KW-1133">Transmembrane helix</keyword>
<feature type="coiled-coil region" evidence="1">
    <location>
        <begin position="147"/>
        <end position="195"/>
    </location>
</feature>
<dbReference type="PANTHER" id="PTHR32309">
    <property type="entry name" value="TYROSINE-PROTEIN KINASE"/>
    <property type="match status" value="1"/>
</dbReference>
<keyword evidence="2" id="KW-0472">Membrane</keyword>